<dbReference type="EMBL" id="VDGT01000001">
    <property type="protein sequence ID" value="TNM34407.1"/>
    <property type="molecule type" value="Genomic_DNA"/>
</dbReference>
<reference evidence="1 2" key="1">
    <citation type="submission" date="2019-06" db="EMBL/GenBank/DDBJ databases">
        <title>Draft genome of Streptomyces sedi sp. JCM16909.</title>
        <authorList>
            <person name="Klykleung N."/>
            <person name="Tanasupawat S."/>
            <person name="Kudo T."/>
            <person name="Yuki M."/>
            <person name="Ohkuma M."/>
        </authorList>
    </citation>
    <scope>NUCLEOTIDE SEQUENCE [LARGE SCALE GENOMIC DNA]</scope>
    <source>
        <strain evidence="1 2">JCM 16909</strain>
    </source>
</reference>
<dbReference type="Proteomes" id="UP000311713">
    <property type="component" value="Unassembled WGS sequence"/>
</dbReference>
<name>A0A5C4VEQ3_9ACTN</name>
<proteinExistence type="predicted"/>
<dbReference type="OrthoDB" id="4211179at2"/>
<gene>
    <name evidence="1" type="ORF">FH715_01625</name>
</gene>
<organism evidence="1 2">
    <name type="scientific">Streptomyces sedi</name>
    <dbReference type="NCBI Taxonomy" id="555059"/>
    <lineage>
        <taxon>Bacteria</taxon>
        <taxon>Bacillati</taxon>
        <taxon>Actinomycetota</taxon>
        <taxon>Actinomycetes</taxon>
        <taxon>Kitasatosporales</taxon>
        <taxon>Streptomycetaceae</taxon>
        <taxon>Streptomyces</taxon>
    </lineage>
</organism>
<comment type="caution">
    <text evidence="1">The sequence shown here is derived from an EMBL/GenBank/DDBJ whole genome shotgun (WGS) entry which is preliminary data.</text>
</comment>
<dbReference type="RefSeq" id="WP_139640162.1">
    <property type="nucleotide sequence ID" value="NZ_BAAAZS010000047.1"/>
</dbReference>
<keyword evidence="2" id="KW-1185">Reference proteome</keyword>
<accession>A0A5C4VEQ3</accession>
<sequence length="160" mass="17816">MNEVIALVEALGQRNPLSSEDVAATLENRGWQPLPRRVTAPFPRAWHFGDRALSIQGDAPNTRVEISLRVWEYDEQAAADSEDFAYLDGLWDQAETEARRLVDNLTADGSQFPGAPVTLEEDDADEFLWHAAWSLSGRRLIVGSKQDDTDLPVRVVAVIT</sequence>
<evidence type="ECO:0000313" key="1">
    <source>
        <dbReference type="EMBL" id="TNM34407.1"/>
    </source>
</evidence>
<dbReference type="AlphaFoldDB" id="A0A5C4VEQ3"/>
<evidence type="ECO:0000313" key="2">
    <source>
        <dbReference type="Proteomes" id="UP000311713"/>
    </source>
</evidence>
<protein>
    <submittedName>
        <fullName evidence="1">Uncharacterized protein</fullName>
    </submittedName>
</protein>